<proteinExistence type="predicted"/>
<dbReference type="InParanoid" id="A0A5C3Q0B4"/>
<feature type="compositionally biased region" description="Polar residues" evidence="1">
    <location>
        <begin position="146"/>
        <end position="156"/>
    </location>
</feature>
<dbReference type="Proteomes" id="UP000308197">
    <property type="component" value="Unassembled WGS sequence"/>
</dbReference>
<evidence type="ECO:0000313" key="2">
    <source>
        <dbReference type="EMBL" id="TFK91873.1"/>
    </source>
</evidence>
<gene>
    <name evidence="2" type="ORF">K466DRAFT_283333</name>
</gene>
<reference evidence="2 3" key="1">
    <citation type="journal article" date="2019" name="Nat. Ecol. Evol.">
        <title>Megaphylogeny resolves global patterns of mushroom evolution.</title>
        <authorList>
            <person name="Varga T."/>
            <person name="Krizsan K."/>
            <person name="Foldi C."/>
            <person name="Dima B."/>
            <person name="Sanchez-Garcia M."/>
            <person name="Sanchez-Ramirez S."/>
            <person name="Szollosi G.J."/>
            <person name="Szarkandi J.G."/>
            <person name="Papp V."/>
            <person name="Albert L."/>
            <person name="Andreopoulos W."/>
            <person name="Angelini C."/>
            <person name="Antonin V."/>
            <person name="Barry K.W."/>
            <person name="Bougher N.L."/>
            <person name="Buchanan P."/>
            <person name="Buyck B."/>
            <person name="Bense V."/>
            <person name="Catcheside P."/>
            <person name="Chovatia M."/>
            <person name="Cooper J."/>
            <person name="Damon W."/>
            <person name="Desjardin D."/>
            <person name="Finy P."/>
            <person name="Geml J."/>
            <person name="Haridas S."/>
            <person name="Hughes K."/>
            <person name="Justo A."/>
            <person name="Karasinski D."/>
            <person name="Kautmanova I."/>
            <person name="Kiss B."/>
            <person name="Kocsube S."/>
            <person name="Kotiranta H."/>
            <person name="LaButti K.M."/>
            <person name="Lechner B.E."/>
            <person name="Liimatainen K."/>
            <person name="Lipzen A."/>
            <person name="Lukacs Z."/>
            <person name="Mihaltcheva S."/>
            <person name="Morgado L.N."/>
            <person name="Niskanen T."/>
            <person name="Noordeloos M.E."/>
            <person name="Ohm R.A."/>
            <person name="Ortiz-Santana B."/>
            <person name="Ovrebo C."/>
            <person name="Racz N."/>
            <person name="Riley R."/>
            <person name="Savchenko A."/>
            <person name="Shiryaev A."/>
            <person name="Soop K."/>
            <person name="Spirin V."/>
            <person name="Szebenyi C."/>
            <person name="Tomsovsky M."/>
            <person name="Tulloss R.E."/>
            <person name="Uehling J."/>
            <person name="Grigoriev I.V."/>
            <person name="Vagvolgyi C."/>
            <person name="Papp T."/>
            <person name="Martin F.M."/>
            <person name="Miettinen O."/>
            <person name="Hibbett D.S."/>
            <person name="Nagy L.G."/>
        </authorList>
    </citation>
    <scope>NUCLEOTIDE SEQUENCE [LARGE SCALE GENOMIC DNA]</scope>
    <source>
        <strain evidence="2 3">HHB13444</strain>
    </source>
</reference>
<dbReference type="AlphaFoldDB" id="A0A5C3Q0B4"/>
<protein>
    <submittedName>
        <fullName evidence="2">Uncharacterized protein</fullName>
    </submittedName>
</protein>
<evidence type="ECO:0000256" key="1">
    <source>
        <dbReference type="SAM" id="MobiDB-lite"/>
    </source>
</evidence>
<feature type="region of interest" description="Disordered" evidence="1">
    <location>
        <begin position="62"/>
        <end position="166"/>
    </location>
</feature>
<feature type="compositionally biased region" description="Low complexity" evidence="1">
    <location>
        <begin position="90"/>
        <end position="104"/>
    </location>
</feature>
<evidence type="ECO:0000313" key="3">
    <source>
        <dbReference type="Proteomes" id="UP000308197"/>
    </source>
</evidence>
<keyword evidence="3" id="KW-1185">Reference proteome</keyword>
<organism evidence="2 3">
    <name type="scientific">Polyporus arcularius HHB13444</name>
    <dbReference type="NCBI Taxonomy" id="1314778"/>
    <lineage>
        <taxon>Eukaryota</taxon>
        <taxon>Fungi</taxon>
        <taxon>Dikarya</taxon>
        <taxon>Basidiomycota</taxon>
        <taxon>Agaricomycotina</taxon>
        <taxon>Agaricomycetes</taxon>
        <taxon>Polyporales</taxon>
        <taxon>Polyporaceae</taxon>
        <taxon>Polyporus</taxon>
    </lineage>
</organism>
<name>A0A5C3Q0B4_9APHY</name>
<accession>A0A5C3Q0B4</accession>
<dbReference type="EMBL" id="ML211010">
    <property type="protein sequence ID" value="TFK91873.1"/>
    <property type="molecule type" value="Genomic_DNA"/>
</dbReference>
<sequence>MPHPEFGKTWLRPAYIRCPVDSATLDPAATFAIPPPTCSTPSRRYIFTHHPWTRTAAWQLGRDPRQRTAYPSGLSPFGNGSRQRRGRGGSWPPTSSWPSSGHSTLGPDKTPRRTTSMRSSERPGLRRSGCGSGSSGSEAMRGGSLATRTSRPSRQSPGGLHPKRGR</sequence>